<evidence type="ECO:0000259" key="3">
    <source>
        <dbReference type="Pfam" id="PF00149"/>
    </source>
</evidence>
<dbReference type="EMBL" id="CP034086">
    <property type="protein sequence ID" value="AZG76073.1"/>
    <property type="molecule type" value="Genomic_DNA"/>
</dbReference>
<dbReference type="AlphaFoldDB" id="A0A3G8M278"/>
<dbReference type="Pfam" id="PF00149">
    <property type="entry name" value="Metallophos"/>
    <property type="match status" value="1"/>
</dbReference>
<organism evidence="5 6">
    <name type="scientific">Methylocystis rosea</name>
    <dbReference type="NCBI Taxonomy" id="173366"/>
    <lineage>
        <taxon>Bacteria</taxon>
        <taxon>Pseudomonadati</taxon>
        <taxon>Pseudomonadota</taxon>
        <taxon>Alphaproteobacteria</taxon>
        <taxon>Hyphomicrobiales</taxon>
        <taxon>Methylocystaceae</taxon>
        <taxon>Methylocystis</taxon>
    </lineage>
</organism>
<dbReference type="GO" id="GO:0016787">
    <property type="term" value="F:hydrolase activity"/>
    <property type="evidence" value="ECO:0007669"/>
    <property type="project" value="UniProtKB-KW"/>
</dbReference>
<keyword evidence="2" id="KW-0547">Nucleotide-binding</keyword>
<name>A0A3G8M278_9HYPH</name>
<dbReference type="GO" id="GO:0000166">
    <property type="term" value="F:nucleotide binding"/>
    <property type="evidence" value="ECO:0007669"/>
    <property type="project" value="UniProtKB-KW"/>
</dbReference>
<evidence type="ECO:0000256" key="1">
    <source>
        <dbReference type="ARBA" id="ARBA00022729"/>
    </source>
</evidence>
<dbReference type="GO" id="GO:0009166">
    <property type="term" value="P:nucleotide catabolic process"/>
    <property type="evidence" value="ECO:0007669"/>
    <property type="project" value="InterPro"/>
</dbReference>
<keyword evidence="1" id="KW-0732">Signal</keyword>
<dbReference type="Gene3D" id="3.60.21.10">
    <property type="match status" value="1"/>
</dbReference>
<dbReference type="InterPro" id="IPR036907">
    <property type="entry name" value="5'-Nucleotdase_C_sf"/>
</dbReference>
<feature type="domain" description="5'-Nucleotidase C-terminal" evidence="4">
    <location>
        <begin position="311"/>
        <end position="463"/>
    </location>
</feature>
<dbReference type="Gene3D" id="3.90.780.10">
    <property type="entry name" value="5'-Nucleotidase, C-terminal domain"/>
    <property type="match status" value="1"/>
</dbReference>
<evidence type="ECO:0000259" key="4">
    <source>
        <dbReference type="Pfam" id="PF02872"/>
    </source>
</evidence>
<dbReference type="SUPFAM" id="SSF55816">
    <property type="entry name" value="5'-nucleotidase (syn. UDP-sugar hydrolase), C-terminal domain"/>
    <property type="match status" value="1"/>
</dbReference>
<dbReference type="PANTHER" id="PTHR11575:SF24">
    <property type="entry name" value="5'-NUCLEOTIDASE"/>
    <property type="match status" value="1"/>
</dbReference>
<dbReference type="Pfam" id="PF02872">
    <property type="entry name" value="5_nucleotid_C"/>
    <property type="match status" value="1"/>
</dbReference>
<dbReference type="Proteomes" id="UP000273982">
    <property type="component" value="Chromosome"/>
</dbReference>
<proteinExistence type="inferred from homology"/>
<dbReference type="RefSeq" id="WP_124737907.1">
    <property type="nucleotide sequence ID" value="NZ_CP034086.1"/>
</dbReference>
<reference evidence="5 6" key="1">
    <citation type="submission" date="2018-11" db="EMBL/GenBank/DDBJ databases">
        <title>Genome squencing of methanotrophic bacteria isolated from alkaline groundwater in Korea.</title>
        <authorList>
            <person name="Nguyen L.N."/>
        </authorList>
    </citation>
    <scope>NUCLEOTIDE SEQUENCE [LARGE SCALE GENOMIC DNA]</scope>
    <source>
        <strain evidence="5 6">GW6</strain>
    </source>
</reference>
<evidence type="ECO:0000313" key="6">
    <source>
        <dbReference type="Proteomes" id="UP000273982"/>
    </source>
</evidence>
<dbReference type="SUPFAM" id="SSF56300">
    <property type="entry name" value="Metallo-dependent phosphatases"/>
    <property type="match status" value="1"/>
</dbReference>
<dbReference type="InterPro" id="IPR004843">
    <property type="entry name" value="Calcineurin-like_PHP"/>
</dbReference>
<dbReference type="PANTHER" id="PTHR11575">
    <property type="entry name" value="5'-NUCLEOTIDASE-RELATED"/>
    <property type="match status" value="1"/>
</dbReference>
<evidence type="ECO:0000256" key="2">
    <source>
        <dbReference type="RuleBase" id="RU362119"/>
    </source>
</evidence>
<dbReference type="InterPro" id="IPR008334">
    <property type="entry name" value="5'-Nucleotdase_C"/>
</dbReference>
<dbReference type="KEGG" id="mros:EHO51_04620"/>
<gene>
    <name evidence="5" type="ORF">EHO51_04620</name>
</gene>
<protein>
    <submittedName>
        <fullName evidence="5">Bifunctional metallophosphatase/5'-nucleotidase</fullName>
    </submittedName>
</protein>
<dbReference type="InterPro" id="IPR029052">
    <property type="entry name" value="Metallo-depent_PP-like"/>
</dbReference>
<dbReference type="PRINTS" id="PR01607">
    <property type="entry name" value="APYRASEFAMLY"/>
</dbReference>
<sequence>MSRFVNRRVFLLFLAVALGIPILSARAAERVVNLTFVVFSDIYEMAERDGRGGFARIAGGLKAERAKRKNVIVAHAGDTLSPSLTSSVDKGAHIVELLNRIGVDVFTPGNHEFDFGEAVFRQRMGEATFPLLAANLRDASGRALPGFADSKIIDVDGVKIGVFGLTDDESARRSSPGSLKLLPAIETAKREAQALRDAGADLVVVVTHSEWQDDLRLAKLGPIDIVLSGHDHNLLVAYDGRAAVGETQADGVNLVAIDVEMRIADDGVKRWTPKFRIIDTADVAPDAAIAERVAQYEAEVDKALDVDIGLAKTPLDSRKASVRGEETAIGDFFADTMRAAASADVAIINGGGIRGNRSYAPGTTLTRKDIARELPFNNQLVTLALTGADLRAALENAVWLIGKDAGRFAQISGARIVVRRDAVPGSRLASIEIGGKPLDDTKLYKVATIDFLARGKDGYVALARGKPLVSDLEGPLLTNVIIDAVEKTRVIAPVVDGRIRIE</sequence>
<comment type="similarity">
    <text evidence="2">Belongs to the 5'-nucleotidase family.</text>
</comment>
<accession>A0A3G8M278</accession>
<evidence type="ECO:0000313" key="5">
    <source>
        <dbReference type="EMBL" id="AZG76073.1"/>
    </source>
</evidence>
<dbReference type="InterPro" id="IPR006179">
    <property type="entry name" value="5_nucleotidase/apyrase"/>
</dbReference>
<feature type="domain" description="Calcineurin-like phosphoesterase" evidence="3">
    <location>
        <begin position="35"/>
        <end position="233"/>
    </location>
</feature>
<keyword evidence="2" id="KW-0378">Hydrolase</keyword>